<organism evidence="4 12">
    <name type="scientific">Bacteroides thetaiotaomicron</name>
    <dbReference type="NCBI Taxonomy" id="818"/>
    <lineage>
        <taxon>Bacteria</taxon>
        <taxon>Pseudomonadati</taxon>
        <taxon>Bacteroidota</taxon>
        <taxon>Bacteroidia</taxon>
        <taxon>Bacteroidales</taxon>
        <taxon>Bacteroidaceae</taxon>
        <taxon>Bacteroides</taxon>
    </lineage>
</organism>
<dbReference type="Proteomes" id="UP000436858">
    <property type="component" value="Unassembled WGS sequence"/>
</dbReference>
<evidence type="ECO:0000313" key="4">
    <source>
        <dbReference type="EMBL" id="KAB4449590.1"/>
    </source>
</evidence>
<reference evidence="7 14" key="3">
    <citation type="submission" date="2021-06" db="EMBL/GenBank/DDBJ databases">
        <title>Interrogation of the integrated mobile genetic elements in gut-associated Bacteroides with a consensus prediction approach.</title>
        <authorList>
            <person name="Campbell D.E."/>
            <person name="Leigh J.R."/>
            <person name="Kim T."/>
            <person name="England W."/>
            <person name="Whitaker R.J."/>
            <person name="Degnan P.H."/>
        </authorList>
    </citation>
    <scope>NUCLEOTIDE SEQUENCE</scope>
    <source>
        <strain evidence="8">VPI-3443</strain>
        <strain evidence="7 14">WAL8669</strain>
    </source>
</reference>
<dbReference type="DNASU" id="1076138"/>
<dbReference type="Proteomes" id="UP000095576">
    <property type="component" value="Unassembled WGS sequence"/>
</dbReference>
<dbReference type="EMBL" id="CP083685">
    <property type="protein sequence ID" value="UYU93520.1"/>
    <property type="molecule type" value="Genomic_DNA"/>
</dbReference>
<evidence type="ECO:0000313" key="14">
    <source>
        <dbReference type="Proteomes" id="UP001156218"/>
    </source>
</evidence>
<dbReference type="EMBL" id="WCRY01000035">
    <property type="protein sequence ID" value="KAB4473283.1"/>
    <property type="molecule type" value="Genomic_DNA"/>
</dbReference>
<dbReference type="EMBL" id="CP083680">
    <property type="protein sequence ID" value="UYU69245.1"/>
    <property type="molecule type" value="Genomic_DNA"/>
</dbReference>
<dbReference type="Proteomes" id="UP000488521">
    <property type="component" value="Unassembled WGS sequence"/>
</dbReference>
<proteinExistence type="predicted"/>
<evidence type="ECO:0000313" key="6">
    <source>
        <dbReference type="EMBL" id="KAB4476630.1"/>
    </source>
</evidence>
<evidence type="ECO:0000256" key="1">
    <source>
        <dbReference type="SAM" id="SignalP"/>
    </source>
</evidence>
<dbReference type="KEGG" id="btho:Btheta7330_01066"/>
<evidence type="ECO:0000313" key="7">
    <source>
        <dbReference type="EMBL" id="UYU69245.1"/>
    </source>
</evidence>
<reference evidence="10 11" key="2">
    <citation type="journal article" date="2019" name="Nat. Med.">
        <title>A library of human gut bacterial isolates paired with longitudinal multiomics data enables mechanistic microbiome research.</title>
        <authorList>
            <person name="Poyet M."/>
            <person name="Groussin M."/>
            <person name="Gibbons S.M."/>
            <person name="Avila-Pacheco J."/>
            <person name="Jiang X."/>
            <person name="Kearney S.M."/>
            <person name="Perrotta A.R."/>
            <person name="Berdy B."/>
            <person name="Zhao S."/>
            <person name="Lieberman T.D."/>
            <person name="Swanson P.K."/>
            <person name="Smith M."/>
            <person name="Roesemann S."/>
            <person name="Alexander J.E."/>
            <person name="Rich S.A."/>
            <person name="Livny J."/>
            <person name="Vlamakis H."/>
            <person name="Clish C."/>
            <person name="Bullock K."/>
            <person name="Deik A."/>
            <person name="Scott J."/>
            <person name="Pierce K.A."/>
            <person name="Xavier R.J."/>
            <person name="Alm E.J."/>
        </authorList>
    </citation>
    <scope>NUCLEOTIDE SEQUENCE [LARGE SCALE GENOMIC DNA]</scope>
    <source>
        <strain evidence="6 13">BIOML-A156</strain>
        <strain evidence="5 10">BIOML-A162</strain>
        <strain evidence="4 12">BIOML-A165</strain>
        <strain evidence="3 11">BIOML-A188</strain>
    </source>
</reference>
<dbReference type="AlphaFoldDB" id="A0A0P0FCE8"/>
<dbReference type="RefSeq" id="WP_008761128.1">
    <property type="nucleotide sequence ID" value="NZ_CAXKYD010000004.1"/>
</dbReference>
<evidence type="ECO:0000313" key="12">
    <source>
        <dbReference type="Proteomes" id="UP000460317"/>
    </source>
</evidence>
<accession>A0A0P0FCE8</accession>
<gene>
    <name evidence="2" type="ORF">ERS852511_00767</name>
    <name evidence="6" type="ORF">GAN59_05450</name>
    <name evidence="5" type="ORF">GAN91_23860</name>
    <name evidence="4" type="ORF">GAN93_18395</name>
    <name evidence="3" type="ORF">GAO51_09750</name>
    <name evidence="7" type="ORF">KQP68_04490</name>
    <name evidence="8" type="ORF">KQP74_22575</name>
</gene>
<dbReference type="Proteomes" id="UP000440614">
    <property type="component" value="Unassembled WGS sequence"/>
</dbReference>
<dbReference type="EMBL" id="WCSB01000020">
    <property type="protein sequence ID" value="KAB4449590.1"/>
    <property type="molecule type" value="Genomic_DNA"/>
</dbReference>
<evidence type="ECO:0000313" key="11">
    <source>
        <dbReference type="Proteomes" id="UP000440614"/>
    </source>
</evidence>
<dbReference type="EMBL" id="WCSY01000008">
    <property type="protein sequence ID" value="KAB4313866.1"/>
    <property type="molecule type" value="Genomic_DNA"/>
</dbReference>
<dbReference type="Proteomes" id="UP001162960">
    <property type="component" value="Chromosome"/>
</dbReference>
<evidence type="ECO:0000313" key="9">
    <source>
        <dbReference type="Proteomes" id="UP000095576"/>
    </source>
</evidence>
<dbReference type="EMBL" id="WCRS01000003">
    <property type="protein sequence ID" value="KAB4476630.1"/>
    <property type="molecule type" value="Genomic_DNA"/>
</dbReference>
<evidence type="ECO:0000313" key="13">
    <source>
        <dbReference type="Proteomes" id="UP000488521"/>
    </source>
</evidence>
<sequence>MKRLFIFSTFLLCLLSTTFSQQSDNTIKPNLKYGKPSKEELTMTSFAPDTTATAYADIQIPYYSNGRNPTLKENVSQLALFLDFRKQVAKQFNNKIIIKRI</sequence>
<dbReference type="GeneID" id="60927966"/>
<reference evidence="2 9" key="1">
    <citation type="submission" date="2015-09" db="EMBL/GenBank/DDBJ databases">
        <authorList>
            <consortium name="Pathogen Informatics"/>
        </authorList>
    </citation>
    <scope>NUCLEOTIDE SEQUENCE [LARGE SCALE GENOMIC DNA]</scope>
    <source>
        <strain evidence="2 9">2789STDY5834899</strain>
    </source>
</reference>
<dbReference type="EMBL" id="CZAP01000002">
    <property type="protein sequence ID" value="CUO99095.1"/>
    <property type="molecule type" value="Genomic_DNA"/>
</dbReference>
<protein>
    <submittedName>
        <fullName evidence="4">Uncharacterized protein</fullName>
    </submittedName>
</protein>
<evidence type="ECO:0000313" key="8">
    <source>
        <dbReference type="EMBL" id="UYU93520.1"/>
    </source>
</evidence>
<dbReference type="Proteomes" id="UP001156218">
    <property type="component" value="Chromosome"/>
</dbReference>
<evidence type="ECO:0000313" key="2">
    <source>
        <dbReference type="EMBL" id="CUO99095.1"/>
    </source>
</evidence>
<evidence type="ECO:0000313" key="10">
    <source>
        <dbReference type="Proteomes" id="UP000436858"/>
    </source>
</evidence>
<dbReference type="Proteomes" id="UP000460317">
    <property type="component" value="Unassembled WGS sequence"/>
</dbReference>
<keyword evidence="1" id="KW-0732">Signal</keyword>
<feature type="chain" id="PRO_5014519502" evidence="1">
    <location>
        <begin position="24"/>
        <end position="101"/>
    </location>
</feature>
<evidence type="ECO:0000313" key="5">
    <source>
        <dbReference type="EMBL" id="KAB4473283.1"/>
    </source>
</evidence>
<feature type="signal peptide" evidence="1">
    <location>
        <begin position="1"/>
        <end position="23"/>
    </location>
</feature>
<dbReference type="PATRIC" id="fig|818.23.peg.1087"/>
<name>A0A0P0FCE8_BACT4</name>
<evidence type="ECO:0000313" key="3">
    <source>
        <dbReference type="EMBL" id="KAB4313866.1"/>
    </source>
</evidence>